<feature type="domain" description="Zn(2)-C6 fungal-type" evidence="8">
    <location>
        <begin position="12"/>
        <end position="41"/>
    </location>
</feature>
<dbReference type="RefSeq" id="XP_020079461.1">
    <property type="nucleotide sequence ID" value="XM_020218106.1"/>
</dbReference>
<evidence type="ECO:0000256" key="1">
    <source>
        <dbReference type="ARBA" id="ARBA00004123"/>
    </source>
</evidence>
<evidence type="ECO:0000256" key="3">
    <source>
        <dbReference type="ARBA" id="ARBA00023015"/>
    </source>
</evidence>
<dbReference type="PANTHER" id="PTHR46910">
    <property type="entry name" value="TRANSCRIPTION FACTOR PDR1"/>
    <property type="match status" value="1"/>
</dbReference>
<dbReference type="InterPro" id="IPR007219">
    <property type="entry name" value="XnlR_reg_dom"/>
</dbReference>
<keyword evidence="6" id="KW-0539">Nucleus</keyword>
<dbReference type="CDD" id="cd12148">
    <property type="entry name" value="fungal_TF_MHR"/>
    <property type="match status" value="1"/>
</dbReference>
<feature type="compositionally biased region" description="Acidic residues" evidence="7">
    <location>
        <begin position="121"/>
        <end position="138"/>
    </location>
</feature>
<evidence type="ECO:0000256" key="2">
    <source>
        <dbReference type="ARBA" id="ARBA00022723"/>
    </source>
</evidence>
<dbReference type="SMART" id="SM00906">
    <property type="entry name" value="Fungal_trans"/>
    <property type="match status" value="1"/>
</dbReference>
<evidence type="ECO:0000256" key="7">
    <source>
        <dbReference type="SAM" id="MobiDB-lite"/>
    </source>
</evidence>
<dbReference type="InterPro" id="IPR001138">
    <property type="entry name" value="Zn2Cys6_DnaBD"/>
</dbReference>
<keyword evidence="4" id="KW-0238">DNA-binding</keyword>
<dbReference type="PROSITE" id="PS00463">
    <property type="entry name" value="ZN2_CY6_FUNGAL_1"/>
    <property type="match status" value="1"/>
</dbReference>
<organism evidence="9 10">
    <name type="scientific">Hyphopichia burtonii NRRL Y-1933</name>
    <dbReference type="NCBI Taxonomy" id="984485"/>
    <lineage>
        <taxon>Eukaryota</taxon>
        <taxon>Fungi</taxon>
        <taxon>Dikarya</taxon>
        <taxon>Ascomycota</taxon>
        <taxon>Saccharomycotina</taxon>
        <taxon>Pichiomycetes</taxon>
        <taxon>Debaryomycetaceae</taxon>
        <taxon>Hyphopichia</taxon>
    </lineage>
</organism>
<gene>
    <name evidence="9" type="ORF">HYPBUDRAFT_101201</name>
</gene>
<reference evidence="10" key="1">
    <citation type="submission" date="2016-05" db="EMBL/GenBank/DDBJ databases">
        <title>Comparative genomics of biotechnologically important yeasts.</title>
        <authorList>
            <consortium name="DOE Joint Genome Institute"/>
            <person name="Riley R."/>
            <person name="Haridas S."/>
            <person name="Wolfe K.H."/>
            <person name="Lopes M.R."/>
            <person name="Hittinger C.T."/>
            <person name="Goker M."/>
            <person name="Salamov A."/>
            <person name="Wisecaver J."/>
            <person name="Long T.M."/>
            <person name="Aerts A.L."/>
            <person name="Barry K."/>
            <person name="Choi C."/>
            <person name="Clum A."/>
            <person name="Coughlan A.Y."/>
            <person name="Deshpande S."/>
            <person name="Douglass A.P."/>
            <person name="Hanson S.J."/>
            <person name="Klenk H.-P."/>
            <person name="Labutti K."/>
            <person name="Lapidus A."/>
            <person name="Lindquist E."/>
            <person name="Lipzen A."/>
            <person name="Meier-Kolthoff J.P."/>
            <person name="Ohm R.A."/>
            <person name="Otillar R.P."/>
            <person name="Pangilinan J."/>
            <person name="Peng Y."/>
            <person name="Rokas A."/>
            <person name="Rosa C.A."/>
            <person name="Scheuner C."/>
            <person name="Sibirny A.A."/>
            <person name="Slot J.C."/>
            <person name="Stielow J.B."/>
            <person name="Sun H."/>
            <person name="Kurtzman C.P."/>
            <person name="Blackwell M."/>
            <person name="Grigoriev I.V."/>
            <person name="Jeffries T.W."/>
        </authorList>
    </citation>
    <scope>NUCLEOTIDE SEQUENCE [LARGE SCALE GENOMIC DNA]</scope>
    <source>
        <strain evidence="10">NRRL Y-1933</strain>
    </source>
</reference>
<keyword evidence="10" id="KW-1185">Reference proteome</keyword>
<feature type="non-terminal residue" evidence="9">
    <location>
        <position position="764"/>
    </location>
</feature>
<dbReference type="GO" id="GO:0000981">
    <property type="term" value="F:DNA-binding transcription factor activity, RNA polymerase II-specific"/>
    <property type="evidence" value="ECO:0007669"/>
    <property type="project" value="InterPro"/>
</dbReference>
<dbReference type="Pfam" id="PF00172">
    <property type="entry name" value="Zn_clus"/>
    <property type="match status" value="1"/>
</dbReference>
<protein>
    <recommendedName>
        <fullName evidence="8">Zn(2)-C6 fungal-type domain-containing protein</fullName>
    </recommendedName>
</protein>
<dbReference type="GO" id="GO:0006351">
    <property type="term" value="P:DNA-templated transcription"/>
    <property type="evidence" value="ECO:0007669"/>
    <property type="project" value="InterPro"/>
</dbReference>
<dbReference type="GO" id="GO:0008270">
    <property type="term" value="F:zinc ion binding"/>
    <property type="evidence" value="ECO:0007669"/>
    <property type="project" value="InterPro"/>
</dbReference>
<dbReference type="CDD" id="cd00067">
    <property type="entry name" value="GAL4"/>
    <property type="match status" value="1"/>
</dbReference>
<dbReference type="InterPro" id="IPR036864">
    <property type="entry name" value="Zn2-C6_fun-type_DNA-bd_sf"/>
</dbReference>
<proteinExistence type="predicted"/>
<dbReference type="OrthoDB" id="2123952at2759"/>
<evidence type="ECO:0000313" key="9">
    <source>
        <dbReference type="EMBL" id="ODV70394.1"/>
    </source>
</evidence>
<feature type="region of interest" description="Disordered" evidence="7">
    <location>
        <begin position="86"/>
        <end position="162"/>
    </location>
</feature>
<dbReference type="GO" id="GO:0003677">
    <property type="term" value="F:DNA binding"/>
    <property type="evidence" value="ECO:0007669"/>
    <property type="project" value="UniProtKB-KW"/>
</dbReference>
<sequence>MSNIQSKRIKNACTNCRRRKIKCPGGYPCGNCLQANVNCLYEVKPKKEVKEKKGITKRMTATKSLEILDSRMLSLEKAITSIVGHLLNPNSKSSPPTDLNLPLKIQNPNSQNSEFENSSTNEEESDTSEEFETDDVQEYESHVATSPENHLNKMKKSKLSTHENKTEHNLLHNRQLETYFGTHSFLCIFSEKSLAWMQETLGPKKSNFVTPIIRLPIFLKTRMKDVILKWVDPTIYDRKSRRQLLEKPFSQDSEFIFALIDTYYQEIIHCCLVINYERMKGLFGSYYGINGYRKRRFKCSEFLLMTIAIAFCLQTIHDERLNQSHSSNPRHHIPGPLPESIRSLSTEDLLKMRNEMVDYAIFYYHRISVLSDGLETIEAILLLITFVEANWFFSPVNFILISVAVRFAQEIGLHRAESYISFPPSEAERRRKIWWFCHYFDMEICFRAGKPPLINYADVSADLAPNAEDSPYNTFSPNVDIHMPSMGSKLSSSIRQPFFRDDDGNVLLHQYYFTLLTRLRTRSYESLFLASAQIDTFEKLLRALDKLNKEMFELRECMPIENQLLFYNHPSFKAYKAETIKEESIENVIATQLTYFSHLMTINRLPFQIVTPDHDESCEESLIYRALYLDSARTILHIVLALDLRTIPLSFINWIIFFPFSAFLNLLGNCINKAGESDSMKDLGLLIDVAVKFFGYNNRYAEQSDNPSAKVYQQRGSVIDLVVKTMLRILIKILEGKLEVDILKGNDFLTQYLESCEKNYPYIF</sequence>
<dbReference type="STRING" id="984485.A0A1E4RSY4"/>
<accession>A0A1E4RSY4</accession>
<dbReference type="Pfam" id="PF04082">
    <property type="entry name" value="Fungal_trans"/>
    <property type="match status" value="1"/>
</dbReference>
<evidence type="ECO:0000256" key="6">
    <source>
        <dbReference type="ARBA" id="ARBA00023242"/>
    </source>
</evidence>
<name>A0A1E4RSY4_9ASCO</name>
<dbReference type="Gene3D" id="4.10.240.10">
    <property type="entry name" value="Zn(2)-C6 fungal-type DNA-binding domain"/>
    <property type="match status" value="1"/>
</dbReference>
<keyword evidence="5" id="KW-0804">Transcription</keyword>
<dbReference type="SMART" id="SM00066">
    <property type="entry name" value="GAL4"/>
    <property type="match status" value="1"/>
</dbReference>
<keyword evidence="2" id="KW-0479">Metal-binding</keyword>
<dbReference type="PANTHER" id="PTHR46910:SF37">
    <property type="entry name" value="ZN(II)2CYS6 TRANSCRIPTION FACTOR (EUROFUNG)"/>
    <property type="match status" value="1"/>
</dbReference>
<dbReference type="EMBL" id="KV454538">
    <property type="protein sequence ID" value="ODV70394.1"/>
    <property type="molecule type" value="Genomic_DNA"/>
</dbReference>
<evidence type="ECO:0000313" key="10">
    <source>
        <dbReference type="Proteomes" id="UP000095085"/>
    </source>
</evidence>
<dbReference type="AlphaFoldDB" id="A0A1E4RSY4"/>
<dbReference type="SUPFAM" id="SSF57701">
    <property type="entry name" value="Zn2/Cys6 DNA-binding domain"/>
    <property type="match status" value="1"/>
</dbReference>
<keyword evidence="3" id="KW-0805">Transcription regulation</keyword>
<comment type="subcellular location">
    <subcellularLocation>
        <location evidence="1">Nucleus</location>
    </subcellularLocation>
</comment>
<dbReference type="GeneID" id="30992656"/>
<dbReference type="PROSITE" id="PS50048">
    <property type="entry name" value="ZN2_CY6_FUNGAL_2"/>
    <property type="match status" value="1"/>
</dbReference>
<feature type="compositionally biased region" description="Polar residues" evidence="7">
    <location>
        <begin position="88"/>
        <end position="97"/>
    </location>
</feature>
<evidence type="ECO:0000256" key="5">
    <source>
        <dbReference type="ARBA" id="ARBA00023163"/>
    </source>
</evidence>
<dbReference type="InterPro" id="IPR050987">
    <property type="entry name" value="AtrR-like"/>
</dbReference>
<dbReference type="Proteomes" id="UP000095085">
    <property type="component" value="Unassembled WGS sequence"/>
</dbReference>
<evidence type="ECO:0000259" key="8">
    <source>
        <dbReference type="PROSITE" id="PS50048"/>
    </source>
</evidence>
<evidence type="ECO:0000256" key="4">
    <source>
        <dbReference type="ARBA" id="ARBA00023125"/>
    </source>
</evidence>
<dbReference type="GO" id="GO:0005634">
    <property type="term" value="C:nucleus"/>
    <property type="evidence" value="ECO:0007669"/>
    <property type="project" value="UniProtKB-SubCell"/>
</dbReference>